<protein>
    <submittedName>
        <fullName evidence="1">Uncharacterized protein</fullName>
    </submittedName>
</protein>
<evidence type="ECO:0000313" key="1">
    <source>
        <dbReference type="EMBL" id="GFC78564.1"/>
    </source>
</evidence>
<sequence length="90" mass="10676">MNMGQDRQMQMVGGYSKCCSESKGSECWKSEWFNWCSREWKLESDWEWGVGQYARNCTVRPKRRDAAYLQTQLLNCSEERGRNPTPSRRV</sequence>
<dbReference type="AlphaFoldDB" id="A0A699R619"/>
<proteinExistence type="predicted"/>
<gene>
    <name evidence="1" type="ORF">Tci_850534</name>
</gene>
<organism evidence="1">
    <name type="scientific">Tanacetum cinerariifolium</name>
    <name type="common">Dalmatian daisy</name>
    <name type="synonym">Chrysanthemum cinerariifolium</name>
    <dbReference type="NCBI Taxonomy" id="118510"/>
    <lineage>
        <taxon>Eukaryota</taxon>
        <taxon>Viridiplantae</taxon>
        <taxon>Streptophyta</taxon>
        <taxon>Embryophyta</taxon>
        <taxon>Tracheophyta</taxon>
        <taxon>Spermatophyta</taxon>
        <taxon>Magnoliopsida</taxon>
        <taxon>eudicotyledons</taxon>
        <taxon>Gunneridae</taxon>
        <taxon>Pentapetalae</taxon>
        <taxon>asterids</taxon>
        <taxon>campanulids</taxon>
        <taxon>Asterales</taxon>
        <taxon>Asteraceae</taxon>
        <taxon>Asteroideae</taxon>
        <taxon>Anthemideae</taxon>
        <taxon>Anthemidinae</taxon>
        <taxon>Tanacetum</taxon>
    </lineage>
</organism>
<name>A0A699R619_TANCI</name>
<dbReference type="EMBL" id="BKCJ011066293">
    <property type="protein sequence ID" value="GFC78564.1"/>
    <property type="molecule type" value="Genomic_DNA"/>
</dbReference>
<accession>A0A699R619</accession>
<reference evidence="1" key="1">
    <citation type="journal article" date="2019" name="Sci. Rep.">
        <title>Draft genome of Tanacetum cinerariifolium, the natural source of mosquito coil.</title>
        <authorList>
            <person name="Yamashiro T."/>
            <person name="Shiraishi A."/>
            <person name="Satake H."/>
            <person name="Nakayama K."/>
        </authorList>
    </citation>
    <scope>NUCLEOTIDE SEQUENCE</scope>
</reference>
<comment type="caution">
    <text evidence="1">The sequence shown here is derived from an EMBL/GenBank/DDBJ whole genome shotgun (WGS) entry which is preliminary data.</text>
</comment>